<dbReference type="Proteomes" id="UP000887579">
    <property type="component" value="Unplaced"/>
</dbReference>
<name>A0AC34GWN0_9BILA</name>
<evidence type="ECO:0000313" key="2">
    <source>
        <dbReference type="WBParaSite" id="ES5_v2.g9349.t1"/>
    </source>
</evidence>
<evidence type="ECO:0000313" key="1">
    <source>
        <dbReference type="Proteomes" id="UP000887579"/>
    </source>
</evidence>
<organism evidence="1 2">
    <name type="scientific">Panagrolaimus sp. ES5</name>
    <dbReference type="NCBI Taxonomy" id="591445"/>
    <lineage>
        <taxon>Eukaryota</taxon>
        <taxon>Metazoa</taxon>
        <taxon>Ecdysozoa</taxon>
        <taxon>Nematoda</taxon>
        <taxon>Chromadorea</taxon>
        <taxon>Rhabditida</taxon>
        <taxon>Tylenchina</taxon>
        <taxon>Panagrolaimomorpha</taxon>
        <taxon>Panagrolaimoidea</taxon>
        <taxon>Panagrolaimidae</taxon>
        <taxon>Panagrolaimus</taxon>
    </lineage>
</organism>
<protein>
    <submittedName>
        <fullName evidence="2">SPK domain-containing protein</fullName>
    </submittedName>
</protein>
<reference evidence="2" key="1">
    <citation type="submission" date="2022-11" db="UniProtKB">
        <authorList>
            <consortium name="WormBaseParasite"/>
        </authorList>
    </citation>
    <scope>IDENTIFICATION</scope>
</reference>
<proteinExistence type="predicted"/>
<accession>A0AC34GWN0</accession>
<dbReference type="WBParaSite" id="ES5_v2.g9349.t1">
    <property type="protein sequence ID" value="ES5_v2.g9349.t1"/>
    <property type="gene ID" value="ES5_v2.g9349"/>
</dbReference>
<sequence>MAEPSERECKKIFAKLIQSLQEYTKEDITDPEAIKSEIIELLKTHRPIKLADFKYGLSRRLKKDNRLIIKEKEDKTKCRLFSKYGTYWFCSKYSSLREPCRLLTLKFKYGILFAPIHHVVKCEARDYSTAMDIQNLLMQGKTKEARMLEQNNRISLHDSRASSSILNASTLSSTTEMENESILEQSINENTSTSIDSNSTSSTQQQLSSPVEPPAEAPAGRASVKREFSDPDYCIVIDEPAAKRTKTEAITKTVETYSFDHPSASILKQICEKLKIKYDHEAYIFWGRIMFNKFAALTDNIQTHEFKSSNFFACLSLFFTGKIRKCHLIEDTVKSAFCIMSDSEADQIFSNSTVTDEQIEFFAKFLSCRIGIYQGQELKKYGNWETENNDLPLILSFIDEMYSVVLDV</sequence>